<dbReference type="SUPFAM" id="SSF51735">
    <property type="entry name" value="NAD(P)-binding Rossmann-fold domains"/>
    <property type="match status" value="1"/>
</dbReference>
<sequence>MNRFEGRTVLVTGAGSGIGFAMASRFLAEGATVYAADLAPAGCPSGAVAVKVDVTVSADIQALVDQAMTETGRIDVLCNNAGLSSTTDPIACSEEEWDAVFAVNTRGVFLGCKYALPHMLAAGRGAIVNTASAAGLVGLKDRAAYCASKGAVIAFTKQVAVQYAGTGVRANSVCPGTVDSPWVGRLLAATDDPVATRAQLVARQPMGRLATPGEVAAAALYLASDEAEFVTGTELVIDGGLVAA</sequence>
<evidence type="ECO:0000256" key="1">
    <source>
        <dbReference type="ARBA" id="ARBA00006484"/>
    </source>
</evidence>
<keyword evidence="2" id="KW-0560">Oxidoreductase</keyword>
<dbReference type="InterPro" id="IPR002347">
    <property type="entry name" value="SDR_fam"/>
</dbReference>
<dbReference type="PRINTS" id="PR00080">
    <property type="entry name" value="SDRFAMILY"/>
</dbReference>
<dbReference type="Gene3D" id="3.40.50.720">
    <property type="entry name" value="NAD(P)-binding Rossmann-like Domain"/>
    <property type="match status" value="1"/>
</dbReference>
<dbReference type="PROSITE" id="PS00061">
    <property type="entry name" value="ADH_SHORT"/>
    <property type="match status" value="1"/>
</dbReference>
<gene>
    <name evidence="3" type="ORF">Asi02nite_30730</name>
</gene>
<dbReference type="Pfam" id="PF13561">
    <property type="entry name" value="adh_short_C2"/>
    <property type="match status" value="1"/>
</dbReference>
<comment type="caution">
    <text evidence="3">The sequence shown here is derived from an EMBL/GenBank/DDBJ whole genome shotgun (WGS) entry which is preliminary data.</text>
</comment>
<proteinExistence type="inferred from homology"/>
<evidence type="ECO:0000313" key="3">
    <source>
        <dbReference type="EMBL" id="GIF73555.1"/>
    </source>
</evidence>
<protein>
    <submittedName>
        <fullName evidence="3">Short-chain dehydrogenase</fullName>
    </submittedName>
</protein>
<evidence type="ECO:0000256" key="2">
    <source>
        <dbReference type="ARBA" id="ARBA00023002"/>
    </source>
</evidence>
<dbReference type="RefSeq" id="WP_203713537.1">
    <property type="nucleotide sequence ID" value="NZ_BONE01000022.1"/>
</dbReference>
<dbReference type="InterPro" id="IPR036291">
    <property type="entry name" value="NAD(P)-bd_dom_sf"/>
</dbReference>
<reference evidence="3 4" key="1">
    <citation type="submission" date="2021-01" db="EMBL/GenBank/DDBJ databases">
        <title>Whole genome shotgun sequence of Asanoa siamensis NBRC 107932.</title>
        <authorList>
            <person name="Komaki H."/>
            <person name="Tamura T."/>
        </authorList>
    </citation>
    <scope>NUCLEOTIDE SEQUENCE [LARGE SCALE GENOMIC DNA]</scope>
    <source>
        <strain evidence="3 4">NBRC 107932</strain>
    </source>
</reference>
<dbReference type="InterPro" id="IPR051122">
    <property type="entry name" value="SDR_DHRS6-like"/>
</dbReference>
<organism evidence="3 4">
    <name type="scientific">Asanoa siamensis</name>
    <dbReference type="NCBI Taxonomy" id="926357"/>
    <lineage>
        <taxon>Bacteria</taxon>
        <taxon>Bacillati</taxon>
        <taxon>Actinomycetota</taxon>
        <taxon>Actinomycetes</taxon>
        <taxon>Micromonosporales</taxon>
        <taxon>Micromonosporaceae</taxon>
        <taxon>Asanoa</taxon>
    </lineage>
</organism>
<keyword evidence="4" id="KW-1185">Reference proteome</keyword>
<dbReference type="InterPro" id="IPR020904">
    <property type="entry name" value="Sc_DH/Rdtase_CS"/>
</dbReference>
<evidence type="ECO:0000313" key="4">
    <source>
        <dbReference type="Proteomes" id="UP000604117"/>
    </source>
</evidence>
<dbReference type="Proteomes" id="UP000604117">
    <property type="component" value="Unassembled WGS sequence"/>
</dbReference>
<dbReference type="PANTHER" id="PTHR43477:SF1">
    <property type="entry name" value="DIHYDROANTICAPSIN 7-DEHYDROGENASE"/>
    <property type="match status" value="1"/>
</dbReference>
<dbReference type="PRINTS" id="PR00081">
    <property type="entry name" value="GDHRDH"/>
</dbReference>
<dbReference type="EMBL" id="BONE01000022">
    <property type="protein sequence ID" value="GIF73555.1"/>
    <property type="molecule type" value="Genomic_DNA"/>
</dbReference>
<comment type="similarity">
    <text evidence="1">Belongs to the short-chain dehydrogenases/reductases (SDR) family.</text>
</comment>
<accession>A0ABQ4CQJ5</accession>
<dbReference type="NCBIfam" id="NF005559">
    <property type="entry name" value="PRK07231.1"/>
    <property type="match status" value="1"/>
</dbReference>
<dbReference type="PANTHER" id="PTHR43477">
    <property type="entry name" value="DIHYDROANTICAPSIN 7-DEHYDROGENASE"/>
    <property type="match status" value="1"/>
</dbReference>
<dbReference type="CDD" id="cd05233">
    <property type="entry name" value="SDR_c"/>
    <property type="match status" value="1"/>
</dbReference>
<name>A0ABQ4CQJ5_9ACTN</name>